<reference evidence="7" key="2">
    <citation type="submission" date="2021-05" db="EMBL/GenBank/DDBJ databases">
        <authorList>
            <person name="Pain A."/>
        </authorList>
    </citation>
    <scope>NUCLEOTIDE SEQUENCE</scope>
    <source>
        <strain evidence="7">1802A</strain>
    </source>
</reference>
<dbReference type="PANTHER" id="PTHR23271">
    <property type="entry name" value="HEPATOCELLULAR CARCINOMA-ASSOCIATED ANTIGEN 66"/>
    <property type="match status" value="1"/>
</dbReference>
<dbReference type="InterPro" id="IPR055347">
    <property type="entry name" value="UTP6_N"/>
</dbReference>
<keyword evidence="8" id="KW-1185">Reference proteome</keyword>
<dbReference type="GO" id="GO:0034388">
    <property type="term" value="C:Pwp2p-containing subcomplex of 90S preribosome"/>
    <property type="evidence" value="ECO:0007669"/>
    <property type="project" value="TreeGrafter"/>
</dbReference>
<comment type="subcellular location">
    <subcellularLocation>
        <location evidence="1">Nucleus</location>
        <location evidence="1">Nucleolus</location>
    </subcellularLocation>
</comment>
<dbReference type="SMART" id="SM00386">
    <property type="entry name" value="HAT"/>
    <property type="match status" value="2"/>
</dbReference>
<evidence type="ECO:0000313" key="7">
    <source>
        <dbReference type="EMBL" id="KAK1932712.1"/>
    </source>
</evidence>
<dbReference type="GO" id="GO:0000462">
    <property type="term" value="P:maturation of SSU-rRNA from tricistronic rRNA transcript (SSU-rRNA, 5.8S rRNA, LSU-rRNA)"/>
    <property type="evidence" value="ECO:0007669"/>
    <property type="project" value="InterPro"/>
</dbReference>
<name>A0AAD9G6I4_BABDI</name>
<dbReference type="Pfam" id="PF08640">
    <property type="entry name" value="U3_assoc_6"/>
    <property type="match status" value="1"/>
</dbReference>
<evidence type="ECO:0000256" key="5">
    <source>
        <dbReference type="ARBA" id="ARBA00023242"/>
    </source>
</evidence>
<keyword evidence="4" id="KW-0677">Repeat</keyword>
<organism evidence="7 8">
    <name type="scientific">Babesia divergens</name>
    <dbReference type="NCBI Taxonomy" id="32595"/>
    <lineage>
        <taxon>Eukaryota</taxon>
        <taxon>Sar</taxon>
        <taxon>Alveolata</taxon>
        <taxon>Apicomplexa</taxon>
        <taxon>Aconoidasida</taxon>
        <taxon>Piroplasmida</taxon>
        <taxon>Babesiidae</taxon>
        <taxon>Babesia</taxon>
    </lineage>
</organism>
<dbReference type="GO" id="GO:0030515">
    <property type="term" value="F:snoRNA binding"/>
    <property type="evidence" value="ECO:0007669"/>
    <property type="project" value="InterPro"/>
</dbReference>
<dbReference type="Gene3D" id="1.25.40.10">
    <property type="entry name" value="Tetratricopeptide repeat domain"/>
    <property type="match status" value="1"/>
</dbReference>
<evidence type="ECO:0000313" key="8">
    <source>
        <dbReference type="Proteomes" id="UP001195914"/>
    </source>
</evidence>
<evidence type="ECO:0000256" key="3">
    <source>
        <dbReference type="ARBA" id="ARBA00022552"/>
    </source>
</evidence>
<protein>
    <recommendedName>
        <fullName evidence="6">U3 small nucleolar RNA-associated protein 6 N-terminal domain-containing protein</fullName>
    </recommendedName>
</protein>
<comment type="similarity">
    <text evidence="2">Belongs to the UTP6 family.</text>
</comment>
<dbReference type="InterPro" id="IPR003107">
    <property type="entry name" value="HAT"/>
</dbReference>
<dbReference type="InterPro" id="IPR011990">
    <property type="entry name" value="TPR-like_helical_dom_sf"/>
</dbReference>
<accession>A0AAD9G6I4</accession>
<comment type="caution">
    <text evidence="7">The sequence shown here is derived from an EMBL/GenBank/DDBJ whole genome shotgun (WGS) entry which is preliminary data.</text>
</comment>
<evidence type="ECO:0000256" key="4">
    <source>
        <dbReference type="ARBA" id="ARBA00022737"/>
    </source>
</evidence>
<reference evidence="7" key="1">
    <citation type="journal article" date="2014" name="Nucleic Acids Res.">
        <title>The evolutionary dynamics of variant antigen genes in Babesia reveal a history of genomic innovation underlying host-parasite interaction.</title>
        <authorList>
            <person name="Jackson A.P."/>
            <person name="Otto T.D."/>
            <person name="Darby A."/>
            <person name="Ramaprasad A."/>
            <person name="Xia D."/>
            <person name="Echaide I.E."/>
            <person name="Farber M."/>
            <person name="Gahlot S."/>
            <person name="Gamble J."/>
            <person name="Gupta D."/>
            <person name="Gupta Y."/>
            <person name="Jackson L."/>
            <person name="Malandrin L."/>
            <person name="Malas T.B."/>
            <person name="Moussa E."/>
            <person name="Nair M."/>
            <person name="Reid A.J."/>
            <person name="Sanders M."/>
            <person name="Sharma J."/>
            <person name="Tracey A."/>
            <person name="Quail M.A."/>
            <person name="Weir W."/>
            <person name="Wastling J.M."/>
            <person name="Hall N."/>
            <person name="Willadsen P."/>
            <person name="Lingelbach K."/>
            <person name="Shiels B."/>
            <person name="Tait A."/>
            <person name="Berriman M."/>
            <person name="Allred D.R."/>
            <person name="Pain A."/>
        </authorList>
    </citation>
    <scope>NUCLEOTIDE SEQUENCE</scope>
    <source>
        <strain evidence="7">1802A</strain>
    </source>
</reference>
<dbReference type="GO" id="GO:0032040">
    <property type="term" value="C:small-subunit processome"/>
    <property type="evidence" value="ECO:0007669"/>
    <property type="project" value="TreeGrafter"/>
</dbReference>
<dbReference type="EMBL" id="JAHBMH010000073">
    <property type="protein sequence ID" value="KAK1932712.1"/>
    <property type="molecule type" value="Genomic_DNA"/>
</dbReference>
<sequence length="789" mass="89817">MAARVQQQLEDMVPELRKLKELQLFNEDEVRDIVKHRRKYEYMVISTDPVFSRNSYKEYISYELELDRLLQGRLRKAQKLSKNSSVSMNVESDRGSVPIRVVVRRRIHRIFKRCLTRFVTAIDLWKEYCAFCYRIKAFGVMNRAIMAALAKNPTCEPLWKIAAKYTLTLKGSIAAKNVVQMALRANPRSLALFILLLEQEVHSTHQVFQYSQDPDTKDHTVVDQVELSAKTWSIIVSHAINALQGGDVFKMLFFAAALCARVQQLTLFAKELKDYGEFAAMVFNEMFNSRHKHPLLGLYVWQHRLLESLLMQKHEGTEAVPSPSKVFSAIMEDCKCNHAMMPIVSQFINTVVSSEINNVGKQEHVNSESLWMVDVEGSLMSPSNKVEDNTGTSFQICEDPEDDMDKYCENIECLKDICFLRQISPDFDQKNQACPYTRGMLNRRSLLKLKEVYSEFISEKLSNTIRSITAAADTMRGEELHAALHSNTDELVEFLMQQIAVPGAFIYNINAYRLALQLVKRLSDGPRKAFTDVVKHSMLCSIGNPELSEIERNKMVSLLLRSDHFSIDTKLEVTQKSFVNLTQQQLLSAVGSAVHSIADDTSMLEVVLSLMSASYAVLVEDFIKESEVVHRIFAAMLRRMPALFEALQNYRGNRLTLRNFSLLSVVASFWQVYCTMEKLNSEIKQAGCSEFLNDNCEAASQAYASVARKVVDLCENALEASAHVSITDNVKKAQFMNRCWNQYLKCAKDLEQLDLLLPIFNLHTFNISSDSIAARAFAQLGKNFVVNSN</sequence>
<dbReference type="PANTHER" id="PTHR23271:SF1">
    <property type="entry name" value="U3 SMALL NUCLEOLAR RNA-ASSOCIATED PROTEIN 6 HOMOLOG"/>
    <property type="match status" value="1"/>
</dbReference>
<evidence type="ECO:0000256" key="1">
    <source>
        <dbReference type="ARBA" id="ARBA00004604"/>
    </source>
</evidence>
<keyword evidence="5" id="KW-0539">Nucleus</keyword>
<keyword evidence="3" id="KW-0698">rRNA processing</keyword>
<dbReference type="Proteomes" id="UP001195914">
    <property type="component" value="Unassembled WGS sequence"/>
</dbReference>
<evidence type="ECO:0000256" key="2">
    <source>
        <dbReference type="ARBA" id="ARBA00010734"/>
    </source>
</evidence>
<proteinExistence type="inferred from homology"/>
<evidence type="ECO:0000259" key="6">
    <source>
        <dbReference type="Pfam" id="PF08640"/>
    </source>
</evidence>
<feature type="domain" description="U3 small nucleolar RNA-associated protein 6 N-terminal" evidence="6">
    <location>
        <begin position="9"/>
        <end position="87"/>
    </location>
</feature>
<dbReference type="AlphaFoldDB" id="A0AAD9G6I4"/>
<gene>
    <name evidence="7" type="ORF">X943_000459</name>
</gene>
<dbReference type="InterPro" id="IPR013949">
    <property type="entry name" value="Utp6"/>
</dbReference>